<sequence length="238" mass="26324">MLSVACRQGRCNLVGPSRSLCYVASRLSSGALQVGRPVAFALPCHQSPAVEGAADRSRFRVSQSALPRPVRLPTCVRLGNTVTWSKWGCHIPLSCSSNTLRHRTGTGEGTTYRRSLDHTVQPQQRKKKHSMATRATDSNAVTRDQRTSSTTEKSRPGHRSPAHRQLGIRPEKSKKLPVVRLASPSSGHRNMDKGADSRVLPIRPLPPLPTSQLPVSATESMFYVWARAVRMRNFWCPK</sequence>
<protein>
    <submittedName>
        <fullName evidence="2">Uncharacterized protein</fullName>
    </submittedName>
</protein>
<accession>A0A426XJF4</accession>
<gene>
    <name evidence="2" type="ORF">B296_00033029</name>
</gene>
<organism evidence="2 3">
    <name type="scientific">Ensete ventricosum</name>
    <name type="common">Abyssinian banana</name>
    <name type="synonym">Musa ensete</name>
    <dbReference type="NCBI Taxonomy" id="4639"/>
    <lineage>
        <taxon>Eukaryota</taxon>
        <taxon>Viridiplantae</taxon>
        <taxon>Streptophyta</taxon>
        <taxon>Embryophyta</taxon>
        <taxon>Tracheophyta</taxon>
        <taxon>Spermatophyta</taxon>
        <taxon>Magnoliopsida</taxon>
        <taxon>Liliopsida</taxon>
        <taxon>Zingiberales</taxon>
        <taxon>Musaceae</taxon>
        <taxon>Ensete</taxon>
    </lineage>
</organism>
<evidence type="ECO:0000256" key="1">
    <source>
        <dbReference type="SAM" id="MobiDB-lite"/>
    </source>
</evidence>
<reference evidence="2 3" key="1">
    <citation type="journal article" date="2014" name="Agronomy (Basel)">
        <title>A Draft Genome Sequence for Ensete ventricosum, the Drought-Tolerant Tree Against Hunger.</title>
        <authorList>
            <person name="Harrison J."/>
            <person name="Moore K.A."/>
            <person name="Paszkiewicz K."/>
            <person name="Jones T."/>
            <person name="Grant M."/>
            <person name="Ambacheew D."/>
            <person name="Muzemil S."/>
            <person name="Studholme D.J."/>
        </authorList>
    </citation>
    <scope>NUCLEOTIDE SEQUENCE [LARGE SCALE GENOMIC DNA]</scope>
</reference>
<dbReference type="EMBL" id="AMZH03020058">
    <property type="protein sequence ID" value="RRT39587.1"/>
    <property type="molecule type" value="Genomic_DNA"/>
</dbReference>
<comment type="caution">
    <text evidence="2">The sequence shown here is derived from an EMBL/GenBank/DDBJ whole genome shotgun (WGS) entry which is preliminary data.</text>
</comment>
<feature type="region of interest" description="Disordered" evidence="1">
    <location>
        <begin position="182"/>
        <end position="201"/>
    </location>
</feature>
<proteinExistence type="predicted"/>
<feature type="compositionally biased region" description="Polar residues" evidence="1">
    <location>
        <begin position="133"/>
        <end position="151"/>
    </location>
</feature>
<dbReference type="Proteomes" id="UP000287651">
    <property type="component" value="Unassembled WGS sequence"/>
</dbReference>
<dbReference type="AlphaFoldDB" id="A0A426XJF4"/>
<evidence type="ECO:0000313" key="3">
    <source>
        <dbReference type="Proteomes" id="UP000287651"/>
    </source>
</evidence>
<name>A0A426XJF4_ENSVE</name>
<evidence type="ECO:0000313" key="2">
    <source>
        <dbReference type="EMBL" id="RRT39587.1"/>
    </source>
</evidence>
<feature type="region of interest" description="Disordered" evidence="1">
    <location>
        <begin position="98"/>
        <end position="174"/>
    </location>
</feature>